<feature type="transmembrane region" description="Helical" evidence="1">
    <location>
        <begin position="141"/>
        <end position="166"/>
    </location>
</feature>
<comment type="caution">
    <text evidence="2">The sequence shown here is derived from an EMBL/GenBank/DDBJ whole genome shotgun (WGS) entry which is preliminary data.</text>
</comment>
<dbReference type="EMBL" id="DQZW01000165">
    <property type="protein sequence ID" value="HDL89954.1"/>
    <property type="molecule type" value="Genomic_DNA"/>
</dbReference>
<evidence type="ECO:0000256" key="1">
    <source>
        <dbReference type="SAM" id="Phobius"/>
    </source>
</evidence>
<dbReference type="InterPro" id="IPR017199">
    <property type="entry name" value="UCP037409_transporter"/>
</dbReference>
<protein>
    <submittedName>
        <fullName evidence="2">Uncharacterized protein</fullName>
    </submittedName>
</protein>
<name>A0A7C0WS03_9BACT</name>
<keyword evidence="1" id="KW-1133">Transmembrane helix</keyword>
<feature type="transmembrane region" description="Helical" evidence="1">
    <location>
        <begin position="6"/>
        <end position="29"/>
    </location>
</feature>
<sequence>MELKTLIIGLCVALGVFAVKSGAGLYYGVCVQKKTLAKMGLPLIYGLSYLAVMTALGALFSHNDIIRSPSTLKWLLQHGTDLHILISTGLIVWGILIISRKPHDGKPGNAAWLALVLPCPVCLTAIGCTVAVVIAATSRSIWSTVGIVWITFTTIGLLTACLYHLISAKLKKDLETTLGAVMIATSIYTLLTMFLSPSLEDAIRVYRIVSQKEAPHSSYPRLQVILWASTLVAFIVGLVSSLSKARKDKPANAYYRAPGVIEIVYGSGLHRRQEK</sequence>
<dbReference type="Pfam" id="PF09930">
    <property type="entry name" value="DUF2162"/>
    <property type="match status" value="1"/>
</dbReference>
<evidence type="ECO:0000313" key="2">
    <source>
        <dbReference type="EMBL" id="HDL89954.1"/>
    </source>
</evidence>
<feature type="transmembrane region" description="Helical" evidence="1">
    <location>
        <begin position="219"/>
        <end position="239"/>
    </location>
</feature>
<accession>A0A7C0WS03</accession>
<proteinExistence type="predicted"/>
<keyword evidence="1" id="KW-0472">Membrane</keyword>
<gene>
    <name evidence="2" type="ORF">ENG14_03525</name>
</gene>
<keyword evidence="1" id="KW-0812">Transmembrane</keyword>
<feature type="transmembrane region" description="Helical" evidence="1">
    <location>
        <begin position="41"/>
        <end position="62"/>
    </location>
</feature>
<reference evidence="2" key="1">
    <citation type="journal article" date="2020" name="mSystems">
        <title>Genome- and Community-Level Interaction Insights into Carbon Utilization and Element Cycling Functions of Hydrothermarchaeota in Hydrothermal Sediment.</title>
        <authorList>
            <person name="Zhou Z."/>
            <person name="Liu Y."/>
            <person name="Xu W."/>
            <person name="Pan J."/>
            <person name="Luo Z.H."/>
            <person name="Li M."/>
        </authorList>
    </citation>
    <scope>NUCLEOTIDE SEQUENCE [LARGE SCALE GENOMIC DNA]</scope>
    <source>
        <strain evidence="2">HyVt-19</strain>
    </source>
</reference>
<feature type="transmembrane region" description="Helical" evidence="1">
    <location>
        <begin position="111"/>
        <end position="135"/>
    </location>
</feature>
<organism evidence="2">
    <name type="scientific">Thermodesulforhabdus norvegica</name>
    <dbReference type="NCBI Taxonomy" id="39841"/>
    <lineage>
        <taxon>Bacteria</taxon>
        <taxon>Pseudomonadati</taxon>
        <taxon>Thermodesulfobacteriota</taxon>
        <taxon>Syntrophobacteria</taxon>
        <taxon>Syntrophobacterales</taxon>
        <taxon>Thermodesulforhabdaceae</taxon>
        <taxon>Thermodesulforhabdus</taxon>
    </lineage>
</organism>
<feature type="transmembrane region" description="Helical" evidence="1">
    <location>
        <begin position="178"/>
        <end position="199"/>
    </location>
</feature>
<dbReference type="AlphaFoldDB" id="A0A7C0WS03"/>
<feature type="transmembrane region" description="Helical" evidence="1">
    <location>
        <begin position="82"/>
        <end position="99"/>
    </location>
</feature>
<dbReference type="Proteomes" id="UP000886355">
    <property type="component" value="Unassembled WGS sequence"/>
</dbReference>